<dbReference type="KEGG" id="mfi:DSM1535_1260"/>
<dbReference type="EMBL" id="LN515531">
    <property type="protein sequence ID" value="CEA13597.1"/>
    <property type="molecule type" value="Genomic_DNA"/>
</dbReference>
<reference evidence="10" key="1">
    <citation type="submission" date="2014-08" db="EMBL/GenBank/DDBJ databases">
        <authorList>
            <person name="Wibberg D."/>
        </authorList>
    </citation>
    <scope>NUCLEOTIDE SEQUENCE</scope>
</reference>
<gene>
    <name evidence="10" type="ORF">DSM1535_1260</name>
</gene>
<dbReference type="PIRSF" id="PIRSF036427">
    <property type="entry name" value="Precrrn-2_mtase"/>
    <property type="match status" value="1"/>
</dbReference>
<dbReference type="UniPathway" id="UPA00148"/>
<dbReference type="GO" id="GO:0043781">
    <property type="term" value="F:cobalt-factor II C20-methyltransferase activity"/>
    <property type="evidence" value="ECO:0007669"/>
    <property type="project" value="UniProtKB-EC"/>
</dbReference>
<protein>
    <submittedName>
        <fullName evidence="10">Precorrin-2 C20-methyltransferase</fullName>
        <ecNumber evidence="10">2.1.1.151</ecNumber>
    </submittedName>
</protein>
<dbReference type="PANTHER" id="PTHR43467">
    <property type="entry name" value="COBALT-PRECORRIN-2 C(20)-METHYLTRANSFERASE"/>
    <property type="match status" value="1"/>
</dbReference>
<dbReference type="InterPro" id="IPR012382">
    <property type="entry name" value="CobI/CbiL"/>
</dbReference>
<dbReference type="InterPro" id="IPR035996">
    <property type="entry name" value="4pyrrol_Methylase_sf"/>
</dbReference>
<dbReference type="GO" id="GO:0009236">
    <property type="term" value="P:cobalamin biosynthetic process"/>
    <property type="evidence" value="ECO:0007669"/>
    <property type="project" value="UniProtKB-UniRule"/>
</dbReference>
<proteinExistence type="inferred from homology"/>
<dbReference type="InterPro" id="IPR014777">
    <property type="entry name" value="4pyrrole_Mease_sub1"/>
</dbReference>
<evidence type="ECO:0000256" key="3">
    <source>
        <dbReference type="ARBA" id="ARBA00022573"/>
    </source>
</evidence>
<evidence type="ECO:0000256" key="6">
    <source>
        <dbReference type="ARBA" id="ARBA00022691"/>
    </source>
</evidence>
<dbReference type="AlphaFoldDB" id="A0A090I8N7"/>
<evidence type="ECO:0000256" key="5">
    <source>
        <dbReference type="ARBA" id="ARBA00022679"/>
    </source>
</evidence>
<dbReference type="GO" id="GO:0030788">
    <property type="term" value="F:precorrin-2 C20-methyltransferase activity"/>
    <property type="evidence" value="ECO:0007669"/>
    <property type="project" value="InterPro"/>
</dbReference>
<evidence type="ECO:0000259" key="9">
    <source>
        <dbReference type="Pfam" id="PF00590"/>
    </source>
</evidence>
<evidence type="ECO:0000256" key="4">
    <source>
        <dbReference type="ARBA" id="ARBA00022603"/>
    </source>
</evidence>
<dbReference type="InterPro" id="IPR000878">
    <property type="entry name" value="4pyrrol_Mease"/>
</dbReference>
<evidence type="ECO:0000256" key="8">
    <source>
        <dbReference type="RuleBase" id="RU003960"/>
    </source>
</evidence>
<dbReference type="SUPFAM" id="SSF53790">
    <property type="entry name" value="Tetrapyrrole methylase"/>
    <property type="match status" value="1"/>
</dbReference>
<evidence type="ECO:0000256" key="2">
    <source>
        <dbReference type="ARBA" id="ARBA00005879"/>
    </source>
</evidence>
<accession>A0A090I8N7</accession>
<evidence type="ECO:0000256" key="1">
    <source>
        <dbReference type="ARBA" id="ARBA00004953"/>
    </source>
</evidence>
<keyword evidence="6" id="KW-0949">S-adenosyl-L-methionine</keyword>
<name>A0A090I8N7_METFO</name>
<dbReference type="InterPro" id="IPR006364">
    <property type="entry name" value="CobI/CbiL/CobIJ_dom"/>
</dbReference>
<dbReference type="InterPro" id="IPR003043">
    <property type="entry name" value="Uropor_MeTrfase_CS"/>
</dbReference>
<feature type="domain" description="Tetrapyrrole methylase" evidence="9">
    <location>
        <begin position="7"/>
        <end position="217"/>
    </location>
</feature>
<dbReference type="PATRIC" id="fig|2162.9.peg.1287"/>
<sequence length="240" mass="26190">MNNSKGKLIGIGVGPGDPDLLTVKAVKTLESVPVICSPKSSKNKPSVALSIVQGILDGRDDEYKVIEPLFPMIEDKKALKSYWNGAAQLIAKELDEGRDVSFITLGDPSIYSTFSYVASIIGEHGYSVEMIPGITSFTGCAASAGITLGEKDEIILVVPKVDERLGELLEHADTAVVMKTSRHSLMLEELIDRDPREKKVLSVQNCGMEDEEIFEGFAKNGKYLSTTIVKFNDSKVHENR</sequence>
<dbReference type="Gene3D" id="3.30.950.10">
    <property type="entry name" value="Methyltransferase, Cobalt-precorrin-4 Transmethylase, Domain 2"/>
    <property type="match status" value="1"/>
</dbReference>
<dbReference type="CDD" id="cd11645">
    <property type="entry name" value="Precorrin_2_C20_MT"/>
    <property type="match status" value="1"/>
</dbReference>
<dbReference type="PROSITE" id="PS00840">
    <property type="entry name" value="SUMT_2"/>
    <property type="match status" value="1"/>
</dbReference>
<comment type="similarity">
    <text evidence="2 7 8">Belongs to the precorrin methyltransferase family.</text>
</comment>
<dbReference type="RefSeq" id="WP_048072793.1">
    <property type="nucleotide sequence ID" value="NZ_JARVXG010000022.1"/>
</dbReference>
<dbReference type="EC" id="2.1.1.151" evidence="10"/>
<organism evidence="10">
    <name type="scientific">Methanobacterium formicicum</name>
    <dbReference type="NCBI Taxonomy" id="2162"/>
    <lineage>
        <taxon>Archaea</taxon>
        <taxon>Methanobacteriati</taxon>
        <taxon>Methanobacteriota</taxon>
        <taxon>Methanomada group</taxon>
        <taxon>Methanobacteria</taxon>
        <taxon>Methanobacteriales</taxon>
        <taxon>Methanobacteriaceae</taxon>
        <taxon>Methanobacterium</taxon>
    </lineage>
</organism>
<keyword evidence="5 8" id="KW-0808">Transferase</keyword>
<dbReference type="Gene3D" id="3.40.1010.10">
    <property type="entry name" value="Cobalt-precorrin-4 Transmethylase, Domain 1"/>
    <property type="match status" value="1"/>
</dbReference>
<comment type="pathway">
    <text evidence="1">Cofactor biosynthesis; adenosylcobalamin biosynthesis.</text>
</comment>
<dbReference type="Pfam" id="PF00590">
    <property type="entry name" value="TP_methylase"/>
    <property type="match status" value="1"/>
</dbReference>
<keyword evidence="3" id="KW-0169">Cobalamin biosynthesis</keyword>
<evidence type="ECO:0000313" key="10">
    <source>
        <dbReference type="EMBL" id="CEA13597.1"/>
    </source>
</evidence>
<keyword evidence="4 8" id="KW-0489">Methyltransferase</keyword>
<dbReference type="GO" id="GO:0032259">
    <property type="term" value="P:methylation"/>
    <property type="evidence" value="ECO:0007669"/>
    <property type="project" value="UniProtKB-KW"/>
</dbReference>
<evidence type="ECO:0000256" key="7">
    <source>
        <dbReference type="PIRNR" id="PIRNR036427"/>
    </source>
</evidence>
<dbReference type="PANTHER" id="PTHR43467:SF2">
    <property type="entry name" value="COBALT-PRECORRIN-2 C(20)-METHYLTRANSFERASE"/>
    <property type="match status" value="1"/>
</dbReference>
<dbReference type="NCBIfam" id="TIGR01467">
    <property type="entry name" value="cobI_cbiL"/>
    <property type="match status" value="1"/>
</dbReference>
<dbReference type="InterPro" id="IPR014776">
    <property type="entry name" value="4pyrrole_Mease_sub2"/>
</dbReference>